<dbReference type="EMBL" id="BONN01000005">
    <property type="protein sequence ID" value="GIG33024.1"/>
    <property type="molecule type" value="Genomic_DNA"/>
</dbReference>
<proteinExistence type="predicted"/>
<protein>
    <submittedName>
        <fullName evidence="2">Uncharacterized protein</fullName>
    </submittedName>
</protein>
<reference evidence="2 3" key="1">
    <citation type="submission" date="2020-07" db="EMBL/GenBank/DDBJ databases">
        <title>Sequencing the genomes of 1000 actinobacteria strains.</title>
        <authorList>
            <person name="Klenk H.-P."/>
        </authorList>
    </citation>
    <scope>NUCLEOTIDE SEQUENCE [LARGE SCALE GENOMIC DNA]</scope>
    <source>
        <strain evidence="2 3">DSM 24482</strain>
    </source>
</reference>
<reference evidence="1 4" key="2">
    <citation type="submission" date="2021-01" db="EMBL/GenBank/DDBJ databases">
        <title>Whole genome shotgun sequence of Cellulomonas oligotrophica NBRC 109435.</title>
        <authorList>
            <person name="Komaki H."/>
            <person name="Tamura T."/>
        </authorList>
    </citation>
    <scope>NUCLEOTIDE SEQUENCE [LARGE SCALE GENOMIC DNA]</scope>
    <source>
        <strain evidence="1 4">NBRC 109435</strain>
    </source>
</reference>
<gene>
    <name evidence="2" type="ORF">BKA21_003321</name>
    <name evidence="1" type="ORF">Col01nite_21830</name>
</gene>
<comment type="caution">
    <text evidence="2">The sequence shown here is derived from an EMBL/GenBank/DDBJ whole genome shotgun (WGS) entry which is preliminary data.</text>
</comment>
<dbReference type="EMBL" id="JACCBK010000001">
    <property type="protein sequence ID" value="NYD87772.1"/>
    <property type="molecule type" value="Genomic_DNA"/>
</dbReference>
<dbReference type="Proteomes" id="UP000577956">
    <property type="component" value="Unassembled WGS sequence"/>
</dbReference>
<evidence type="ECO:0000313" key="1">
    <source>
        <dbReference type="EMBL" id="GIG33024.1"/>
    </source>
</evidence>
<dbReference type="Proteomes" id="UP000618382">
    <property type="component" value="Unassembled WGS sequence"/>
</dbReference>
<evidence type="ECO:0000313" key="2">
    <source>
        <dbReference type="EMBL" id="NYD87772.1"/>
    </source>
</evidence>
<keyword evidence="4" id="KW-1185">Reference proteome</keyword>
<evidence type="ECO:0000313" key="4">
    <source>
        <dbReference type="Proteomes" id="UP000618382"/>
    </source>
</evidence>
<accession>A0A7Y9FJ04</accession>
<sequence>MAGSTLNLGLPYPSGPDANDVPYWMQAQAEALDTLLGAAWQSYTPVLTATTTDPSLGSGTNYVQVGRVLKVGRHVQYRGSLRFGASGAVGGAGTYRVSLPYPPRLGSILLGGVGAVVDNSAGDYYGCAWLLQNVEYMEGRVFGSGTLTATSPFTFTTNDWLNWNITYETDS</sequence>
<organism evidence="2 3">
    <name type="scientific">Cellulomonas oligotrophica</name>
    <dbReference type="NCBI Taxonomy" id="931536"/>
    <lineage>
        <taxon>Bacteria</taxon>
        <taxon>Bacillati</taxon>
        <taxon>Actinomycetota</taxon>
        <taxon>Actinomycetes</taxon>
        <taxon>Micrococcales</taxon>
        <taxon>Cellulomonadaceae</taxon>
        <taxon>Cellulomonas</taxon>
    </lineage>
</organism>
<dbReference type="AlphaFoldDB" id="A0A7Y9FJ04"/>
<evidence type="ECO:0000313" key="3">
    <source>
        <dbReference type="Proteomes" id="UP000577956"/>
    </source>
</evidence>
<dbReference type="RefSeq" id="WP_140460094.1">
    <property type="nucleotide sequence ID" value="NZ_BAABFI010000010.1"/>
</dbReference>
<name>A0A7Y9FJ04_9CELL</name>